<evidence type="ECO:0000256" key="2">
    <source>
        <dbReference type="ARBA" id="ARBA00009863"/>
    </source>
</evidence>
<name>A0A1L9RPP3_ASPWE</name>
<evidence type="ECO:0000256" key="5">
    <source>
        <dbReference type="ARBA" id="ARBA00023128"/>
    </source>
</evidence>
<keyword evidence="4" id="KW-0689">Ribosomal protein</keyword>
<sequence>MVSSFCWSCLSRLRPTPRALLPPPAAAPGIAASFHTTSMRYAQPAKKKNSMEGPAKYRQAKSAKMKKKKQVDRARPPAVGERKALRKRIVLSNPNALEVAGMEELSEQTMVDARLRGSVLALPVPMIDQLRAVQAFKPSQGWSIFRRPGTVVRRETLDMGRLINNISTGGQEEGKMFRKIITGVRGSGKTVHLLQATAMAFTKKWVVFSVPEPQELVDAHTGYAPLDDANPSLYVQNAATAALLSRTAIANEEVLKGLKVSQEHPALKSVVKPGMTLDALTRIGIQDPAVAWAVFQALWTELTATAPATSMTKDFTPRPPMLVTLDGLAHWMKNSEYRNTEFEPIHAHDLVFVKHFLSLLKPNAAKPTLPNGGLLLYATSASNTPTVYALEVALKQLEARKAGVKPSDPNYPREDPYSYADQRVIEAFSAPESQSAKDTALEIQTLTGLTRDEARGFMEYFAHSGLLRENVNDEWVGEKWSLAGGGVIGELEKLARRLRVTA</sequence>
<keyword evidence="10" id="KW-1185">Reference proteome</keyword>
<dbReference type="GO" id="GO:0005763">
    <property type="term" value="C:mitochondrial small ribosomal subunit"/>
    <property type="evidence" value="ECO:0007669"/>
    <property type="project" value="TreeGrafter"/>
</dbReference>
<dbReference type="OrthoDB" id="274828at2759"/>
<dbReference type="GO" id="GO:0003735">
    <property type="term" value="F:structural constituent of ribosome"/>
    <property type="evidence" value="ECO:0007669"/>
    <property type="project" value="TreeGrafter"/>
</dbReference>
<evidence type="ECO:0000313" key="9">
    <source>
        <dbReference type="EMBL" id="OJJ36872.1"/>
    </source>
</evidence>
<organism evidence="9 10">
    <name type="scientific">Aspergillus wentii DTO 134E9</name>
    <dbReference type="NCBI Taxonomy" id="1073089"/>
    <lineage>
        <taxon>Eukaryota</taxon>
        <taxon>Fungi</taxon>
        <taxon>Dikarya</taxon>
        <taxon>Ascomycota</taxon>
        <taxon>Pezizomycotina</taxon>
        <taxon>Eurotiomycetes</taxon>
        <taxon>Eurotiomycetidae</taxon>
        <taxon>Eurotiales</taxon>
        <taxon>Aspergillaceae</taxon>
        <taxon>Aspergillus</taxon>
        <taxon>Aspergillus subgen. Cremei</taxon>
    </lineage>
</organism>
<evidence type="ECO:0000256" key="4">
    <source>
        <dbReference type="ARBA" id="ARBA00022980"/>
    </source>
</evidence>
<keyword evidence="6" id="KW-0687">Ribonucleoprotein</keyword>
<evidence type="ECO:0000256" key="8">
    <source>
        <dbReference type="SAM" id="MobiDB-lite"/>
    </source>
</evidence>
<feature type="compositionally biased region" description="Basic residues" evidence="8">
    <location>
        <begin position="58"/>
        <end position="70"/>
    </location>
</feature>
<dbReference type="VEuPathDB" id="FungiDB:ASPWEDRAFT_26313"/>
<dbReference type="Proteomes" id="UP000184383">
    <property type="component" value="Unassembled WGS sequence"/>
</dbReference>
<dbReference type="Pfam" id="PF10236">
    <property type="entry name" value="DAP3"/>
    <property type="match status" value="1"/>
</dbReference>
<gene>
    <name evidence="9" type="ORF">ASPWEDRAFT_26313</name>
</gene>
<comment type="subcellular location">
    <subcellularLocation>
        <location evidence="1">Mitochondrion</location>
    </subcellularLocation>
</comment>
<feature type="region of interest" description="Disordered" evidence="8">
    <location>
        <begin position="41"/>
        <end position="79"/>
    </location>
</feature>
<accession>A0A1L9RPP3</accession>
<evidence type="ECO:0000256" key="3">
    <source>
        <dbReference type="ARBA" id="ARBA00022946"/>
    </source>
</evidence>
<dbReference type="GeneID" id="63748688"/>
<dbReference type="STRING" id="1073089.A0A1L9RPP3"/>
<evidence type="ECO:0000256" key="7">
    <source>
        <dbReference type="ARBA" id="ARBA00035140"/>
    </source>
</evidence>
<evidence type="ECO:0000313" key="10">
    <source>
        <dbReference type="Proteomes" id="UP000184383"/>
    </source>
</evidence>
<protein>
    <recommendedName>
        <fullName evidence="7">Small ribosomal subunit protein mS29</fullName>
    </recommendedName>
</protein>
<dbReference type="EMBL" id="KV878211">
    <property type="protein sequence ID" value="OJJ36872.1"/>
    <property type="molecule type" value="Genomic_DNA"/>
</dbReference>
<dbReference type="AlphaFoldDB" id="A0A1L9RPP3"/>
<keyword evidence="3" id="KW-0809">Transit peptide</keyword>
<dbReference type="PANTHER" id="PTHR12810">
    <property type="entry name" value="MITOCHONDRIAL 28S RIBOSOMAL PROTEIN S29"/>
    <property type="match status" value="1"/>
</dbReference>
<comment type="similarity">
    <text evidence="2">Belongs to the mitochondrion-specific ribosomal protein mS29 family.</text>
</comment>
<keyword evidence="5" id="KW-0496">Mitochondrion</keyword>
<dbReference type="PANTHER" id="PTHR12810:SF0">
    <property type="entry name" value="SMALL RIBOSOMAL SUBUNIT PROTEIN MS29"/>
    <property type="match status" value="1"/>
</dbReference>
<dbReference type="InterPro" id="IPR019368">
    <property type="entry name" value="Ribosomal_mS29"/>
</dbReference>
<dbReference type="RefSeq" id="XP_040690548.1">
    <property type="nucleotide sequence ID" value="XM_040832840.1"/>
</dbReference>
<reference evidence="10" key="1">
    <citation type="journal article" date="2017" name="Genome Biol.">
        <title>Comparative genomics reveals high biological diversity and specific adaptations in the industrially and medically important fungal genus Aspergillus.</title>
        <authorList>
            <person name="de Vries R.P."/>
            <person name="Riley R."/>
            <person name="Wiebenga A."/>
            <person name="Aguilar-Osorio G."/>
            <person name="Amillis S."/>
            <person name="Uchima C.A."/>
            <person name="Anderluh G."/>
            <person name="Asadollahi M."/>
            <person name="Askin M."/>
            <person name="Barry K."/>
            <person name="Battaglia E."/>
            <person name="Bayram O."/>
            <person name="Benocci T."/>
            <person name="Braus-Stromeyer S.A."/>
            <person name="Caldana C."/>
            <person name="Canovas D."/>
            <person name="Cerqueira G.C."/>
            <person name="Chen F."/>
            <person name="Chen W."/>
            <person name="Choi C."/>
            <person name="Clum A."/>
            <person name="Dos Santos R.A."/>
            <person name="Damasio A.R."/>
            <person name="Diallinas G."/>
            <person name="Emri T."/>
            <person name="Fekete E."/>
            <person name="Flipphi M."/>
            <person name="Freyberg S."/>
            <person name="Gallo A."/>
            <person name="Gournas C."/>
            <person name="Habgood R."/>
            <person name="Hainaut M."/>
            <person name="Harispe M.L."/>
            <person name="Henrissat B."/>
            <person name="Hilden K.S."/>
            <person name="Hope R."/>
            <person name="Hossain A."/>
            <person name="Karabika E."/>
            <person name="Karaffa L."/>
            <person name="Karanyi Z."/>
            <person name="Krasevec N."/>
            <person name="Kuo A."/>
            <person name="Kusch H."/>
            <person name="LaButti K."/>
            <person name="Lagendijk E.L."/>
            <person name="Lapidus A."/>
            <person name="Levasseur A."/>
            <person name="Lindquist E."/>
            <person name="Lipzen A."/>
            <person name="Logrieco A.F."/>
            <person name="MacCabe A."/>
            <person name="Maekelae M.R."/>
            <person name="Malavazi I."/>
            <person name="Melin P."/>
            <person name="Meyer V."/>
            <person name="Mielnichuk N."/>
            <person name="Miskei M."/>
            <person name="Molnar A.P."/>
            <person name="Mule G."/>
            <person name="Ngan C.Y."/>
            <person name="Orejas M."/>
            <person name="Orosz E."/>
            <person name="Ouedraogo J.P."/>
            <person name="Overkamp K.M."/>
            <person name="Park H.-S."/>
            <person name="Perrone G."/>
            <person name="Piumi F."/>
            <person name="Punt P.J."/>
            <person name="Ram A.F."/>
            <person name="Ramon A."/>
            <person name="Rauscher S."/>
            <person name="Record E."/>
            <person name="Riano-Pachon D.M."/>
            <person name="Robert V."/>
            <person name="Roehrig J."/>
            <person name="Ruller R."/>
            <person name="Salamov A."/>
            <person name="Salih N.S."/>
            <person name="Samson R.A."/>
            <person name="Sandor E."/>
            <person name="Sanguinetti M."/>
            <person name="Schuetze T."/>
            <person name="Sepcic K."/>
            <person name="Shelest E."/>
            <person name="Sherlock G."/>
            <person name="Sophianopoulou V."/>
            <person name="Squina F.M."/>
            <person name="Sun H."/>
            <person name="Susca A."/>
            <person name="Todd R.B."/>
            <person name="Tsang A."/>
            <person name="Unkles S.E."/>
            <person name="van de Wiele N."/>
            <person name="van Rossen-Uffink D."/>
            <person name="Oliveira J.V."/>
            <person name="Vesth T.C."/>
            <person name="Visser J."/>
            <person name="Yu J.-H."/>
            <person name="Zhou M."/>
            <person name="Andersen M.R."/>
            <person name="Archer D.B."/>
            <person name="Baker S.E."/>
            <person name="Benoit I."/>
            <person name="Brakhage A.A."/>
            <person name="Braus G.H."/>
            <person name="Fischer R."/>
            <person name="Frisvad J.C."/>
            <person name="Goldman G.H."/>
            <person name="Houbraken J."/>
            <person name="Oakley B."/>
            <person name="Pocsi I."/>
            <person name="Scazzocchio C."/>
            <person name="Seiboth B."/>
            <person name="vanKuyk P.A."/>
            <person name="Wortman J."/>
            <person name="Dyer P.S."/>
            <person name="Grigoriev I.V."/>
        </authorList>
    </citation>
    <scope>NUCLEOTIDE SEQUENCE [LARGE SCALE GENOMIC DNA]</scope>
    <source>
        <strain evidence="10">DTO 134E9</strain>
    </source>
</reference>
<evidence type="ECO:0000256" key="6">
    <source>
        <dbReference type="ARBA" id="ARBA00023274"/>
    </source>
</evidence>
<evidence type="ECO:0000256" key="1">
    <source>
        <dbReference type="ARBA" id="ARBA00004173"/>
    </source>
</evidence>
<proteinExistence type="inferred from homology"/>